<comment type="subcellular location">
    <subcellularLocation>
        <location evidence="1">Cell membrane</location>
        <topology evidence="1">Multi-pass membrane protein</topology>
    </subcellularLocation>
</comment>
<dbReference type="Pfam" id="PF03137">
    <property type="entry name" value="OATP"/>
    <property type="match status" value="1"/>
</dbReference>
<comment type="caution">
    <text evidence="8">The sequence shown here is derived from an EMBL/GenBank/DDBJ whole genome shotgun (WGS) entry which is preliminary data.</text>
</comment>
<evidence type="ECO:0000256" key="6">
    <source>
        <dbReference type="SAM" id="Phobius"/>
    </source>
</evidence>
<feature type="domain" description="Kazal-like" evidence="7">
    <location>
        <begin position="73"/>
        <end position="128"/>
    </location>
</feature>
<keyword evidence="2" id="KW-1003">Cell membrane</keyword>
<sequence>INIPAVALGMFSGGLLMKRLKLNIMGAAKFSFCTSLIGYVLSMFFFAMSCENAKVAGVTVSYNNVDTVSYDKHSLFMPCNSDCFCLSSEWDPVCGQNGITYVSPCLAGCTTSTGSGKHTGFSNCSCVGVAGNFTAATSQCPDKDDCDRMFPYFLALSVITSFIISLDFPPTYIVSPLFISVLIIGYIFSKILIFLYFPLRIAYLGLTLSLRTISFIICIPGFILLSRQLKEEEKKSILTNGGTELEPLRKEQCVVLNSDHAANATENSSDKHVQL</sequence>
<dbReference type="InterPro" id="IPR004156">
    <property type="entry name" value="OATP"/>
</dbReference>
<evidence type="ECO:0000256" key="1">
    <source>
        <dbReference type="ARBA" id="ARBA00004651"/>
    </source>
</evidence>
<proteinExistence type="predicted"/>
<feature type="transmembrane region" description="Helical" evidence="6">
    <location>
        <begin position="203"/>
        <end position="225"/>
    </location>
</feature>
<dbReference type="SUPFAM" id="SSF100895">
    <property type="entry name" value="Kazal-type serine protease inhibitors"/>
    <property type="match status" value="1"/>
</dbReference>
<gene>
    <name evidence="8" type="ORF">GOODEAATRI_019804</name>
</gene>
<dbReference type="Pfam" id="PF07648">
    <property type="entry name" value="Kazal_2"/>
    <property type="match status" value="1"/>
</dbReference>
<evidence type="ECO:0000256" key="3">
    <source>
        <dbReference type="ARBA" id="ARBA00022692"/>
    </source>
</evidence>
<name>A0ABV0MTH8_9TELE</name>
<dbReference type="PANTHER" id="PTHR11388">
    <property type="entry name" value="ORGANIC ANION TRANSPORTER"/>
    <property type="match status" value="1"/>
</dbReference>
<keyword evidence="5 6" id="KW-0472">Membrane</keyword>
<dbReference type="Gene3D" id="3.30.60.30">
    <property type="match status" value="1"/>
</dbReference>
<accession>A0ABV0MTH8</accession>
<protein>
    <recommendedName>
        <fullName evidence="7">Kazal-like domain-containing protein</fullName>
    </recommendedName>
</protein>
<keyword evidence="9" id="KW-1185">Reference proteome</keyword>
<feature type="non-terminal residue" evidence="8">
    <location>
        <position position="1"/>
    </location>
</feature>
<reference evidence="8 9" key="1">
    <citation type="submission" date="2021-06" db="EMBL/GenBank/DDBJ databases">
        <authorList>
            <person name="Palmer J.M."/>
        </authorList>
    </citation>
    <scope>NUCLEOTIDE SEQUENCE [LARGE SCALE GENOMIC DNA]</scope>
    <source>
        <strain evidence="8 9">GA_2019</strain>
        <tissue evidence="8">Muscle</tissue>
    </source>
</reference>
<dbReference type="PANTHER" id="PTHR11388:SF99">
    <property type="entry name" value="SOLUTE CARRIER ORGANIC ANION TRANSPORTER FAMILY MEMBER 1C1"/>
    <property type="match status" value="1"/>
</dbReference>
<evidence type="ECO:0000256" key="4">
    <source>
        <dbReference type="ARBA" id="ARBA00022989"/>
    </source>
</evidence>
<feature type="transmembrane region" description="Helical" evidence="6">
    <location>
        <begin position="27"/>
        <end position="48"/>
    </location>
</feature>
<evidence type="ECO:0000313" key="8">
    <source>
        <dbReference type="EMBL" id="MEQ2162440.1"/>
    </source>
</evidence>
<evidence type="ECO:0000256" key="2">
    <source>
        <dbReference type="ARBA" id="ARBA00022475"/>
    </source>
</evidence>
<evidence type="ECO:0000313" key="9">
    <source>
        <dbReference type="Proteomes" id="UP001476798"/>
    </source>
</evidence>
<dbReference type="InterPro" id="IPR036058">
    <property type="entry name" value="Kazal_dom_sf"/>
</dbReference>
<keyword evidence="3 6" id="KW-0812">Transmembrane</keyword>
<feature type="transmembrane region" description="Helical" evidence="6">
    <location>
        <begin position="173"/>
        <end position="197"/>
    </location>
</feature>
<keyword evidence="4 6" id="KW-1133">Transmembrane helix</keyword>
<organism evidence="8 9">
    <name type="scientific">Goodea atripinnis</name>
    <dbReference type="NCBI Taxonomy" id="208336"/>
    <lineage>
        <taxon>Eukaryota</taxon>
        <taxon>Metazoa</taxon>
        <taxon>Chordata</taxon>
        <taxon>Craniata</taxon>
        <taxon>Vertebrata</taxon>
        <taxon>Euteleostomi</taxon>
        <taxon>Actinopterygii</taxon>
        <taxon>Neopterygii</taxon>
        <taxon>Teleostei</taxon>
        <taxon>Neoteleostei</taxon>
        <taxon>Acanthomorphata</taxon>
        <taxon>Ovalentaria</taxon>
        <taxon>Atherinomorphae</taxon>
        <taxon>Cyprinodontiformes</taxon>
        <taxon>Goodeidae</taxon>
        <taxon>Goodea</taxon>
    </lineage>
</organism>
<dbReference type="EMBL" id="JAHRIO010011787">
    <property type="protein sequence ID" value="MEQ2162440.1"/>
    <property type="molecule type" value="Genomic_DNA"/>
</dbReference>
<feature type="transmembrane region" description="Helical" evidence="6">
    <location>
        <begin position="149"/>
        <end position="166"/>
    </location>
</feature>
<dbReference type="InterPro" id="IPR002350">
    <property type="entry name" value="Kazal_dom"/>
</dbReference>
<dbReference type="Proteomes" id="UP001476798">
    <property type="component" value="Unassembled WGS sequence"/>
</dbReference>
<evidence type="ECO:0000256" key="5">
    <source>
        <dbReference type="ARBA" id="ARBA00023136"/>
    </source>
</evidence>
<evidence type="ECO:0000259" key="7">
    <source>
        <dbReference type="PROSITE" id="PS51465"/>
    </source>
</evidence>
<dbReference type="PROSITE" id="PS51465">
    <property type="entry name" value="KAZAL_2"/>
    <property type="match status" value="1"/>
</dbReference>